<accession>J1HNJ6</accession>
<keyword evidence="2" id="KW-1185">Reference proteome</keyword>
<gene>
    <name evidence="1" type="ORF">HMPREF1318_1136</name>
</gene>
<organism evidence="1 2">
    <name type="scientific">Actinomyces massiliensis F0489</name>
    <dbReference type="NCBI Taxonomy" id="1125718"/>
    <lineage>
        <taxon>Bacteria</taxon>
        <taxon>Bacillati</taxon>
        <taxon>Actinomycetota</taxon>
        <taxon>Actinomycetes</taxon>
        <taxon>Actinomycetales</taxon>
        <taxon>Actinomycetaceae</taxon>
        <taxon>Actinomyces</taxon>
    </lineage>
</organism>
<dbReference type="PATRIC" id="fig|1125718.3.peg.459"/>
<dbReference type="EMBL" id="AKFT01000031">
    <property type="protein sequence ID" value="EJF47133.1"/>
    <property type="molecule type" value="Genomic_DNA"/>
</dbReference>
<dbReference type="Proteomes" id="UP000002941">
    <property type="component" value="Unassembled WGS sequence"/>
</dbReference>
<sequence>MPDILVNGQWERLSLVSDGAVHISLVSAVAARLEVSGTARPPKYLGPAHDVAAFPTGAVADSEPVSIRARTVTGDPFPGDGVIDLAVDSGQGGQSFLLKGIPVAGQISAPVLQFSRQDERTIVALPAEGGSATAGLGGWCARRMSEQGGSLRPTVTDLVIDTSSSMRRLTQQVDALLRFLSDLYVTTGVAAPTIRRAVIAGARNDGVGCVQSVRAGGRSVVVTDLPLLPGRGECLVIGAADLSAALPGDAHAPAPEVWQELLRPDAAFTAETLNILTPLLDWLSPSSYQNGSDS</sequence>
<dbReference type="eggNOG" id="ENOG5031H5G">
    <property type="taxonomic scope" value="Bacteria"/>
</dbReference>
<dbReference type="AlphaFoldDB" id="J1HNJ6"/>
<evidence type="ECO:0000313" key="1">
    <source>
        <dbReference type="EMBL" id="EJF47133.1"/>
    </source>
</evidence>
<reference evidence="1 2" key="1">
    <citation type="submission" date="2012-05" db="EMBL/GenBank/DDBJ databases">
        <authorList>
            <person name="Harkins D.M."/>
            <person name="Madupu R."/>
            <person name="Durkin A.S."/>
            <person name="Torralba M."/>
            <person name="Methe B."/>
            <person name="Sutton G.G."/>
            <person name="Nelson K.E."/>
        </authorList>
    </citation>
    <scope>NUCLEOTIDE SEQUENCE [LARGE SCALE GENOMIC DNA]</scope>
    <source>
        <strain evidence="1 2">F0489</strain>
    </source>
</reference>
<name>J1HNJ6_9ACTO</name>
<dbReference type="RefSeq" id="WP_008729943.1">
    <property type="nucleotide sequence ID" value="NZ_AKFT01000031.1"/>
</dbReference>
<comment type="caution">
    <text evidence="1">The sequence shown here is derived from an EMBL/GenBank/DDBJ whole genome shotgun (WGS) entry which is preliminary data.</text>
</comment>
<protein>
    <submittedName>
        <fullName evidence="1">Uncharacterized protein</fullName>
    </submittedName>
</protein>
<evidence type="ECO:0000313" key="2">
    <source>
        <dbReference type="Proteomes" id="UP000002941"/>
    </source>
</evidence>
<proteinExistence type="predicted"/>